<protein>
    <recommendedName>
        <fullName evidence="4">DNase1 protein</fullName>
    </recommendedName>
</protein>
<dbReference type="AlphaFoldDB" id="A0AA39XJL0"/>
<evidence type="ECO:0000256" key="1">
    <source>
        <dbReference type="SAM" id="SignalP"/>
    </source>
</evidence>
<comment type="caution">
    <text evidence="2">The sequence shown here is derived from an EMBL/GenBank/DDBJ whole genome shotgun (WGS) entry which is preliminary data.</text>
</comment>
<organism evidence="2 3">
    <name type="scientific">Bombardia bombarda</name>
    <dbReference type="NCBI Taxonomy" id="252184"/>
    <lineage>
        <taxon>Eukaryota</taxon>
        <taxon>Fungi</taxon>
        <taxon>Dikarya</taxon>
        <taxon>Ascomycota</taxon>
        <taxon>Pezizomycotina</taxon>
        <taxon>Sordariomycetes</taxon>
        <taxon>Sordariomycetidae</taxon>
        <taxon>Sordariales</taxon>
        <taxon>Lasiosphaeriaceae</taxon>
        <taxon>Bombardia</taxon>
    </lineage>
</organism>
<feature type="signal peptide" evidence="1">
    <location>
        <begin position="1"/>
        <end position="18"/>
    </location>
</feature>
<evidence type="ECO:0000313" key="3">
    <source>
        <dbReference type="Proteomes" id="UP001174934"/>
    </source>
</evidence>
<keyword evidence="3" id="KW-1185">Reference proteome</keyword>
<evidence type="ECO:0000313" key="2">
    <source>
        <dbReference type="EMBL" id="KAK0635204.1"/>
    </source>
</evidence>
<feature type="chain" id="PRO_5041277376" description="DNase1 protein" evidence="1">
    <location>
        <begin position="19"/>
        <end position="195"/>
    </location>
</feature>
<name>A0AA39XJL0_9PEZI</name>
<accession>A0AA39XJL0</accession>
<dbReference type="EMBL" id="JAULSR010000001">
    <property type="protein sequence ID" value="KAK0635204.1"/>
    <property type="molecule type" value="Genomic_DNA"/>
</dbReference>
<proteinExistence type="predicted"/>
<gene>
    <name evidence="2" type="ORF">B0T17DRAFT_612111</name>
</gene>
<sequence>MQFSKLATLLASATLATAASVTFKSLDSITRTVRFTTNPSHQQIPDLVVRGNTEVYQEFPDGWQGNWYAVKQGGNIGIPGMLGEVSFSAWGAITYFDVSAIVDAGDIHNVHMMWPAKSGTPTSGCAKFHCNNAYYAPDDVQTKTTNEKDLVCTLGETNSTIIASRSADDEEAANAPVVERAFVLGKWTPTYNPQN</sequence>
<evidence type="ECO:0008006" key="4">
    <source>
        <dbReference type="Google" id="ProtNLM"/>
    </source>
</evidence>
<reference evidence="2" key="1">
    <citation type="submission" date="2023-06" db="EMBL/GenBank/DDBJ databases">
        <title>Genome-scale phylogeny and comparative genomics of the fungal order Sordariales.</title>
        <authorList>
            <consortium name="Lawrence Berkeley National Laboratory"/>
            <person name="Hensen N."/>
            <person name="Bonometti L."/>
            <person name="Westerberg I."/>
            <person name="Brannstrom I.O."/>
            <person name="Guillou S."/>
            <person name="Cros-Aarteil S."/>
            <person name="Calhoun S."/>
            <person name="Haridas S."/>
            <person name="Kuo A."/>
            <person name="Mondo S."/>
            <person name="Pangilinan J."/>
            <person name="Riley R."/>
            <person name="LaButti K."/>
            <person name="Andreopoulos B."/>
            <person name="Lipzen A."/>
            <person name="Chen C."/>
            <person name="Yanf M."/>
            <person name="Daum C."/>
            <person name="Ng V."/>
            <person name="Clum A."/>
            <person name="Steindorff A."/>
            <person name="Ohm R."/>
            <person name="Martin F."/>
            <person name="Silar P."/>
            <person name="Natvig D."/>
            <person name="Lalanne C."/>
            <person name="Gautier V."/>
            <person name="Ament-velasquez S.L."/>
            <person name="Kruys A."/>
            <person name="Hutchinson M.I."/>
            <person name="Powell A.J."/>
            <person name="Barry K."/>
            <person name="Miller A.N."/>
            <person name="Grigoriev I.V."/>
            <person name="Debuchy R."/>
            <person name="Gladieux P."/>
            <person name="Thoren M.H."/>
            <person name="Johannesson H."/>
        </authorList>
    </citation>
    <scope>NUCLEOTIDE SEQUENCE</scope>
    <source>
        <strain evidence="2">SMH3391-2</strain>
    </source>
</reference>
<dbReference type="Proteomes" id="UP001174934">
    <property type="component" value="Unassembled WGS sequence"/>
</dbReference>
<keyword evidence="1" id="KW-0732">Signal</keyword>